<evidence type="ECO:0000313" key="3">
    <source>
        <dbReference type="Proteomes" id="UP000789901"/>
    </source>
</evidence>
<accession>A0ABN7UGP4</accession>
<dbReference type="EMBL" id="CAJVQB010002491">
    <property type="protein sequence ID" value="CAG8576886.1"/>
    <property type="molecule type" value="Genomic_DNA"/>
</dbReference>
<proteinExistence type="predicted"/>
<gene>
    <name evidence="2" type="ORF">GMARGA_LOCUS5757</name>
</gene>
<evidence type="ECO:0000313" key="2">
    <source>
        <dbReference type="EMBL" id="CAG8576886.1"/>
    </source>
</evidence>
<feature type="region of interest" description="Disordered" evidence="1">
    <location>
        <begin position="1"/>
        <end position="25"/>
    </location>
</feature>
<name>A0ABN7UGP4_GIGMA</name>
<protein>
    <submittedName>
        <fullName evidence="2">17195_t:CDS:1</fullName>
    </submittedName>
</protein>
<reference evidence="2 3" key="1">
    <citation type="submission" date="2021-06" db="EMBL/GenBank/DDBJ databases">
        <authorList>
            <person name="Kallberg Y."/>
            <person name="Tangrot J."/>
            <person name="Rosling A."/>
        </authorList>
    </citation>
    <scope>NUCLEOTIDE SEQUENCE [LARGE SCALE GENOMIC DNA]</scope>
    <source>
        <strain evidence="2 3">120-4 pot B 10/14</strain>
    </source>
</reference>
<evidence type="ECO:0000256" key="1">
    <source>
        <dbReference type="SAM" id="MobiDB-lite"/>
    </source>
</evidence>
<sequence>MEPLNSSKSNPIDIEKPSRPGLTRINTGDRIKAEDQRKRNQGINLITSQLEEFFVTSPTDSLIDIPVRHFKSDEADTVLVALVDRDKEMKELFKRNKEYFEMVKHSIFSFEETDEWQEFLSILYSPRDLVPDLEWMNKISNYLEMNPQLLANFKEIVGFYDNTEDHLTPPEFNDEENEEITYSLVNDDEMSEFVNIIAIRDRPQILENILNSYPQFFINAQQALSQTYKRPGSALGGNHLTDDIPLRDFNDLSEHNNNPCPQLVAQFEEIVAYEIRNDEPF</sequence>
<comment type="caution">
    <text evidence="2">The sequence shown here is derived from an EMBL/GenBank/DDBJ whole genome shotgun (WGS) entry which is preliminary data.</text>
</comment>
<dbReference type="Proteomes" id="UP000789901">
    <property type="component" value="Unassembled WGS sequence"/>
</dbReference>
<feature type="compositionally biased region" description="Polar residues" evidence="1">
    <location>
        <begin position="1"/>
        <end position="10"/>
    </location>
</feature>
<keyword evidence="3" id="KW-1185">Reference proteome</keyword>
<organism evidence="2 3">
    <name type="scientific">Gigaspora margarita</name>
    <dbReference type="NCBI Taxonomy" id="4874"/>
    <lineage>
        <taxon>Eukaryota</taxon>
        <taxon>Fungi</taxon>
        <taxon>Fungi incertae sedis</taxon>
        <taxon>Mucoromycota</taxon>
        <taxon>Glomeromycotina</taxon>
        <taxon>Glomeromycetes</taxon>
        <taxon>Diversisporales</taxon>
        <taxon>Gigasporaceae</taxon>
        <taxon>Gigaspora</taxon>
    </lineage>
</organism>